<name>A0A068SEC5_9FUNG</name>
<keyword evidence="3" id="KW-1185">Reference proteome</keyword>
<evidence type="ECO:0000313" key="3">
    <source>
        <dbReference type="Proteomes" id="UP000027586"/>
    </source>
</evidence>
<comment type="caution">
    <text evidence="2">The sequence shown here is derived from an EMBL/GenBank/DDBJ whole genome shotgun (WGS) entry which is preliminary data.</text>
</comment>
<gene>
    <name evidence="2" type="ORF">LCOR_10405.1</name>
</gene>
<dbReference type="AlphaFoldDB" id="A0A068SEC5"/>
<dbReference type="Proteomes" id="UP000027586">
    <property type="component" value="Unassembled WGS sequence"/>
</dbReference>
<protein>
    <submittedName>
        <fullName evidence="2">Uncharacterized protein</fullName>
    </submittedName>
</protein>
<accession>A0A068SEC5</accession>
<reference evidence="2" key="1">
    <citation type="submission" date="2013-08" db="EMBL/GenBank/DDBJ databases">
        <title>Gene expansion shapes genome architecture in the human pathogen Lichtheimia corymbifera: an evolutionary genomics analysis in the ancient terrestrial Mucorales (Mucoromycotina).</title>
        <authorList>
            <person name="Schwartze V.U."/>
            <person name="Winter S."/>
            <person name="Shelest E."/>
            <person name="Marcet-Houben M."/>
            <person name="Horn F."/>
            <person name="Wehner S."/>
            <person name="Hoffmann K."/>
            <person name="Riege K."/>
            <person name="Sammeth M."/>
            <person name="Nowrousian M."/>
            <person name="Valiante V."/>
            <person name="Linde J."/>
            <person name="Jacobsen I.D."/>
            <person name="Marz M."/>
            <person name="Brakhage A.A."/>
            <person name="Gabaldon T."/>
            <person name="Bocker S."/>
            <person name="Voigt K."/>
        </authorList>
    </citation>
    <scope>NUCLEOTIDE SEQUENCE [LARGE SCALE GENOMIC DNA]</scope>
    <source>
        <strain evidence="2">FSU 9682</strain>
    </source>
</reference>
<feature type="region of interest" description="Disordered" evidence="1">
    <location>
        <begin position="140"/>
        <end position="167"/>
    </location>
</feature>
<evidence type="ECO:0000256" key="1">
    <source>
        <dbReference type="SAM" id="MobiDB-lite"/>
    </source>
</evidence>
<proteinExistence type="predicted"/>
<feature type="compositionally biased region" description="Low complexity" evidence="1">
    <location>
        <begin position="140"/>
        <end position="161"/>
    </location>
</feature>
<dbReference type="VEuPathDB" id="FungiDB:LCOR_10405.1"/>
<evidence type="ECO:0000313" key="2">
    <source>
        <dbReference type="EMBL" id="CDH59596.1"/>
    </source>
</evidence>
<organism evidence="2 3">
    <name type="scientific">Lichtheimia corymbifera JMRC:FSU:9682</name>
    <dbReference type="NCBI Taxonomy" id="1263082"/>
    <lineage>
        <taxon>Eukaryota</taxon>
        <taxon>Fungi</taxon>
        <taxon>Fungi incertae sedis</taxon>
        <taxon>Mucoromycota</taxon>
        <taxon>Mucoromycotina</taxon>
        <taxon>Mucoromycetes</taxon>
        <taxon>Mucorales</taxon>
        <taxon>Lichtheimiaceae</taxon>
        <taxon>Lichtheimia</taxon>
    </lineage>
</organism>
<dbReference type="EMBL" id="CBTN010000072">
    <property type="protein sequence ID" value="CDH59596.1"/>
    <property type="molecule type" value="Genomic_DNA"/>
</dbReference>
<sequence>MNDGVVFFSGALRGTVLTEKRYIILNTLSISRSLSFILATHTHTHISSSGLATLIKRLPAISGPCAFCCCSQVPSPMPLAFVTRLRNLPFPTLIHPPPPKPSPNHGEATDAGYTPAFPRDYEASLVCTTLDNNRSTILLSKSPHSTSHRSPSSKFFSSAHPSNKRRRFNGTLRPDAVVIDKIFLVRKVAITWILWARLAPVSLGAMSIHTRCSSLIDCTVICRFSLLATSLTEH</sequence>